<dbReference type="InterPro" id="IPR017853">
    <property type="entry name" value="GH"/>
</dbReference>
<dbReference type="Gene3D" id="2.60.40.10">
    <property type="entry name" value="Immunoglobulins"/>
    <property type="match status" value="1"/>
</dbReference>
<dbReference type="GO" id="GO:0005975">
    <property type="term" value="P:carbohydrate metabolic process"/>
    <property type="evidence" value="ECO:0007669"/>
    <property type="project" value="InterPro"/>
</dbReference>
<dbReference type="AlphaFoldDB" id="A0A7M1XI78"/>
<organism evidence="5 6">
    <name type="scientific">Treponema rectale</name>
    <dbReference type="NCBI Taxonomy" id="744512"/>
    <lineage>
        <taxon>Bacteria</taxon>
        <taxon>Pseudomonadati</taxon>
        <taxon>Spirochaetota</taxon>
        <taxon>Spirochaetia</taxon>
        <taxon>Spirochaetales</taxon>
        <taxon>Treponemataceae</taxon>
        <taxon>Treponema</taxon>
    </lineage>
</organism>
<keyword evidence="3" id="KW-0812">Transmembrane</keyword>
<dbReference type="Gene3D" id="3.20.20.300">
    <property type="entry name" value="Glycoside hydrolase, family 3, N-terminal domain"/>
    <property type="match status" value="1"/>
</dbReference>
<dbReference type="InterPro" id="IPR050288">
    <property type="entry name" value="Cellulose_deg_GH3"/>
</dbReference>
<dbReference type="InterPro" id="IPR036881">
    <property type="entry name" value="Glyco_hydro_3_C_sf"/>
</dbReference>
<dbReference type="PANTHER" id="PTHR42715:SF10">
    <property type="entry name" value="BETA-GLUCOSIDASE"/>
    <property type="match status" value="1"/>
</dbReference>
<keyword evidence="3" id="KW-1133">Transmembrane helix</keyword>
<dbReference type="InterPro" id="IPR026891">
    <property type="entry name" value="Fn3-like"/>
</dbReference>
<dbReference type="SMART" id="SM01217">
    <property type="entry name" value="Fn3_like"/>
    <property type="match status" value="1"/>
</dbReference>
<accession>A0A7M1XI78</accession>
<dbReference type="InterPro" id="IPR002772">
    <property type="entry name" value="Glyco_hydro_3_C"/>
</dbReference>
<keyword evidence="2" id="KW-0378">Hydrolase</keyword>
<dbReference type="EMBL" id="CP031517">
    <property type="protein sequence ID" value="QOS38997.1"/>
    <property type="molecule type" value="Genomic_DNA"/>
</dbReference>
<sequence length="998" mass="111963">MKKITKRILSLSMMTAIALGLAVGDYYAVSYHNLISQFFGVGEQIGGDFKEIDDSSSSGDEVVRKIGNDGVVLLKNEDKDGKAVLPFNESKTKVNILGACATDEGFLLVGNGSGCAKPHQDLRVSLLDAFEEENIEYNKELLERYSSLPSSYWNDWGEKGAKASSVTLKEPDPNTLFSQSDFNQAKAFSDTAIVVISRFNGEFSGRIDTTQKKANGSQDTSRYYNEITKEEEDLLKLCTSNFDKVIVLLNTGSVMNMSFLDDPAIGHISAALNVGYMGQSAATAIPKILYGKVNPSGHLDDTVAYDFKNDEPSHFNGKRGHDSLVYQEDIYVGYKWFETADAEGFWNERHRNSKSGYDAVVQYPFGYGLSYTTFDWELVSSSLSIKENSSLQKNSEISFDVKVTNTGAVPGKDVVQVYYTAPYYKNGIEKASVNLVRFAKTPELKPQESTKLHFTITPYDMASYDCYSLNDNDMTGWELDPGTYSIKLMTDSHHLKDMVNNELTYNVDYIIRYKKDPTTNKRIKNRFTGDLAYGEMPLDGENLETGKKPQYLSRADFKATFTTNRLTPPSVTSAQKDYVYDGYNFTEEPVLGEEHNLRLVTKDDGSFASADDFNGKNGSIKLKYNSDLINELGNPETGYNNAKWDDLLNQLTKEDLHAAIEGSGYKTSALASVGKPVSIEYDGPAGFNRTNLSPNVASAKMTSFPSEALIGQTWNEELTYQMGQIIGIDGQNFNISGIYGPAVNLHRESMNERNYEYYSEDPLLSGYLASGFIKGANSNGVHSYLKHLALYDSSNYAYSNIWCTEQALREIYLKPYEIAIKYGQCNGIMSAYNKVGATWAGANYAMINGIIRDEFGFRGTVISDYDNNEDSMNINAGLRGGNDTWLNPQYPSYRYPTKTWSRFDSNDVTHLNLARNATKNILYTFCNTYYYSTHKDMNNPYAKEVSTPKTVEQGFEWWIHVVVGLNVLTLIGFIIWNYYLFKPEGFHLSDIYKKKKHN</sequence>
<dbReference type="SUPFAM" id="SSF51445">
    <property type="entry name" value="(Trans)glycosidases"/>
    <property type="match status" value="1"/>
</dbReference>
<dbReference type="PRINTS" id="PR00133">
    <property type="entry name" value="GLHYDRLASE3"/>
</dbReference>
<dbReference type="Pfam" id="PF14310">
    <property type="entry name" value="Fn3-like"/>
    <property type="match status" value="1"/>
</dbReference>
<name>A0A7M1XI78_9SPIR</name>
<feature type="domain" description="Fibronectin type III-like" evidence="4">
    <location>
        <begin position="413"/>
        <end position="492"/>
    </location>
</feature>
<dbReference type="GO" id="GO:0004553">
    <property type="term" value="F:hydrolase activity, hydrolyzing O-glycosyl compounds"/>
    <property type="evidence" value="ECO:0007669"/>
    <property type="project" value="InterPro"/>
</dbReference>
<dbReference type="SUPFAM" id="SSF52279">
    <property type="entry name" value="Beta-D-glucan exohydrolase, C-terminal domain"/>
    <property type="match status" value="1"/>
</dbReference>
<dbReference type="InterPro" id="IPR001764">
    <property type="entry name" value="Glyco_hydro_3_N"/>
</dbReference>
<evidence type="ECO:0000313" key="5">
    <source>
        <dbReference type="EMBL" id="QOS38997.1"/>
    </source>
</evidence>
<dbReference type="Gene3D" id="3.40.50.1700">
    <property type="entry name" value="Glycoside hydrolase family 3 C-terminal domain"/>
    <property type="match status" value="1"/>
</dbReference>
<feature type="transmembrane region" description="Helical" evidence="3">
    <location>
        <begin position="957"/>
        <end position="979"/>
    </location>
</feature>
<proteinExistence type="inferred from homology"/>
<dbReference type="Pfam" id="PF00933">
    <property type="entry name" value="Glyco_hydro_3"/>
    <property type="match status" value="1"/>
</dbReference>
<keyword evidence="3" id="KW-0472">Membrane</keyword>
<dbReference type="InterPro" id="IPR036962">
    <property type="entry name" value="Glyco_hydro_3_N_sf"/>
</dbReference>
<dbReference type="PANTHER" id="PTHR42715">
    <property type="entry name" value="BETA-GLUCOSIDASE"/>
    <property type="match status" value="1"/>
</dbReference>
<gene>
    <name evidence="5" type="ORF">DYE49_00415</name>
</gene>
<dbReference type="Proteomes" id="UP000593591">
    <property type="component" value="Chromosome"/>
</dbReference>
<evidence type="ECO:0000256" key="2">
    <source>
        <dbReference type="ARBA" id="ARBA00022801"/>
    </source>
</evidence>
<dbReference type="InterPro" id="IPR013783">
    <property type="entry name" value="Ig-like_fold"/>
</dbReference>
<comment type="similarity">
    <text evidence="1">Belongs to the glycosyl hydrolase 3 family.</text>
</comment>
<evidence type="ECO:0000313" key="6">
    <source>
        <dbReference type="Proteomes" id="UP000593591"/>
    </source>
</evidence>
<evidence type="ECO:0000259" key="4">
    <source>
        <dbReference type="SMART" id="SM01217"/>
    </source>
</evidence>
<evidence type="ECO:0000256" key="1">
    <source>
        <dbReference type="ARBA" id="ARBA00005336"/>
    </source>
</evidence>
<evidence type="ECO:0000256" key="3">
    <source>
        <dbReference type="SAM" id="Phobius"/>
    </source>
</evidence>
<reference evidence="5 6" key="1">
    <citation type="submission" date="2018-08" db="EMBL/GenBank/DDBJ databases">
        <title>The first complete genome of Treponema rectale (CHPAT), a commensal spirochete of the bovine rectum.</title>
        <authorList>
            <person name="Staton G.J."/>
            <person name="Clegg S.R."/>
            <person name="Carter S.D."/>
            <person name="Radford A.D."/>
            <person name="Darby A."/>
            <person name="Hall N."/>
            <person name="Birtles R.J."/>
            <person name="Evans N.J."/>
        </authorList>
    </citation>
    <scope>NUCLEOTIDE SEQUENCE [LARGE SCALE GENOMIC DNA]</scope>
    <source>
        <strain evidence="5 6">CHPA</strain>
    </source>
</reference>
<dbReference type="KEGG" id="trc:DYE49_00415"/>
<protein>
    <recommendedName>
        <fullName evidence="4">Fibronectin type III-like domain-containing protein</fullName>
    </recommendedName>
</protein>
<dbReference type="Pfam" id="PF01915">
    <property type="entry name" value="Glyco_hydro_3_C"/>
    <property type="match status" value="1"/>
</dbReference>